<gene>
    <name evidence="2" type="ORF">H8S57_09005</name>
</gene>
<reference evidence="2" key="1">
    <citation type="submission" date="2020-08" db="EMBL/GenBank/DDBJ databases">
        <title>Genome public.</title>
        <authorList>
            <person name="Liu C."/>
            <person name="Sun Q."/>
        </authorList>
    </citation>
    <scope>NUCLEOTIDE SEQUENCE</scope>
    <source>
        <strain evidence="2">NSJ-51</strain>
    </source>
</reference>
<evidence type="ECO:0000259" key="1">
    <source>
        <dbReference type="Pfam" id="PF07561"/>
    </source>
</evidence>
<dbReference type="InterPro" id="IPR011437">
    <property type="entry name" value="DUF1540"/>
</dbReference>
<proteinExistence type="predicted"/>
<evidence type="ECO:0000313" key="2">
    <source>
        <dbReference type="EMBL" id="MBC5733862.1"/>
    </source>
</evidence>
<feature type="domain" description="DUF1540" evidence="1">
    <location>
        <begin position="9"/>
        <end position="51"/>
    </location>
</feature>
<dbReference type="Pfam" id="PF07561">
    <property type="entry name" value="DUF1540"/>
    <property type="match status" value="1"/>
</dbReference>
<keyword evidence="3" id="KW-1185">Reference proteome</keyword>
<dbReference type="RefSeq" id="WP_186907748.1">
    <property type="nucleotide sequence ID" value="NZ_JACOPP010000010.1"/>
</dbReference>
<dbReference type="EMBL" id="JACOPP010000010">
    <property type="protein sequence ID" value="MBC5733862.1"/>
    <property type="molecule type" value="Genomic_DNA"/>
</dbReference>
<comment type="caution">
    <text evidence="2">The sequence shown here is derived from an EMBL/GenBank/DDBJ whole genome shotgun (WGS) entry which is preliminary data.</text>
</comment>
<evidence type="ECO:0000313" key="3">
    <source>
        <dbReference type="Proteomes" id="UP000661435"/>
    </source>
</evidence>
<dbReference type="AlphaFoldDB" id="A0A8J6M5M2"/>
<protein>
    <submittedName>
        <fullName evidence="2">DUF1540 domain-containing protein</fullName>
    </submittedName>
</protein>
<organism evidence="2 3">
    <name type="scientific">Lawsonibacter hominis</name>
    <dbReference type="NCBI Taxonomy" id="2763053"/>
    <lineage>
        <taxon>Bacteria</taxon>
        <taxon>Bacillati</taxon>
        <taxon>Bacillota</taxon>
        <taxon>Clostridia</taxon>
        <taxon>Eubacteriales</taxon>
        <taxon>Oscillospiraceae</taxon>
        <taxon>Lawsonibacter</taxon>
    </lineage>
</organism>
<sequence length="63" mass="6736">MNKNANPSIKCSVSSCAYHCNDKNYCSLNEIKVGCCDPSVTNCASTECASFELGNNGSCCQHH</sequence>
<accession>A0A8J6M5M2</accession>
<dbReference type="Proteomes" id="UP000661435">
    <property type="component" value="Unassembled WGS sequence"/>
</dbReference>
<name>A0A8J6M5M2_9FIRM</name>